<keyword evidence="4 6" id="KW-1133">Transmembrane helix</keyword>
<accession>A0A6C0CSE2</accession>
<evidence type="ECO:0000256" key="1">
    <source>
        <dbReference type="ARBA" id="ARBA00004141"/>
    </source>
</evidence>
<comment type="subcellular location">
    <subcellularLocation>
        <location evidence="1">Membrane</location>
        <topology evidence="1">Multi-pass membrane protein</topology>
    </subcellularLocation>
</comment>
<proteinExistence type="inferred from homology"/>
<keyword evidence="5 6" id="KW-0472">Membrane</keyword>
<evidence type="ECO:0000313" key="7">
    <source>
        <dbReference type="EMBL" id="QHT07062.1"/>
    </source>
</evidence>
<dbReference type="SMART" id="SM01021">
    <property type="entry name" value="Bac_rhodopsin"/>
    <property type="match status" value="1"/>
</dbReference>
<evidence type="ECO:0000256" key="3">
    <source>
        <dbReference type="ARBA" id="ARBA00022692"/>
    </source>
</evidence>
<feature type="transmembrane region" description="Helical" evidence="6">
    <location>
        <begin position="174"/>
        <end position="193"/>
    </location>
</feature>
<feature type="transmembrane region" description="Helical" evidence="6">
    <location>
        <begin position="141"/>
        <end position="162"/>
    </location>
</feature>
<dbReference type="Pfam" id="PF01036">
    <property type="entry name" value="Bac_rhodopsin"/>
    <property type="match status" value="1"/>
</dbReference>
<dbReference type="GO" id="GO:0016020">
    <property type="term" value="C:membrane"/>
    <property type="evidence" value="ECO:0007669"/>
    <property type="project" value="UniProtKB-SubCell"/>
</dbReference>
<dbReference type="AlphaFoldDB" id="A0A6C0CSE2"/>
<feature type="transmembrane region" description="Helical" evidence="6">
    <location>
        <begin position="42"/>
        <end position="65"/>
    </location>
</feature>
<evidence type="ECO:0000256" key="2">
    <source>
        <dbReference type="ARBA" id="ARBA00008130"/>
    </source>
</evidence>
<evidence type="ECO:0000256" key="6">
    <source>
        <dbReference type="SAM" id="Phobius"/>
    </source>
</evidence>
<name>A0A6C0CSE2_9ZZZZ</name>
<feature type="transmembrane region" description="Helical" evidence="6">
    <location>
        <begin position="12"/>
        <end position="30"/>
    </location>
</feature>
<sequence>MTVELVKFTTYLSILIQFITSIFGLAGLTYKLPPPHNILTKALGIEMIVQVIEFVFYIGLITYFNIRNMATIRYYDWFITTPTMLFTTALVYYYLYTVEQNKEKNISLRKFIKDHQKSLSIILLANFMMLLFGYLGETQVINSYTAFLFGFIFLAISFYTLYQDFAKYLKEQRYLFIIFTIIWSMYGIVFLLPVIYKNIVFNFLDIIAKNFFGIFLYAKILQIHKTL</sequence>
<keyword evidence="3 6" id="KW-0812">Transmembrane</keyword>
<dbReference type="SUPFAM" id="SSF81321">
    <property type="entry name" value="Family A G protein-coupled receptor-like"/>
    <property type="match status" value="1"/>
</dbReference>
<reference evidence="7" key="1">
    <citation type="journal article" date="2020" name="Nature">
        <title>Giant virus diversity and host interactions through global metagenomics.</title>
        <authorList>
            <person name="Schulz F."/>
            <person name="Roux S."/>
            <person name="Paez-Espino D."/>
            <person name="Jungbluth S."/>
            <person name="Walsh D.A."/>
            <person name="Denef V.J."/>
            <person name="McMahon K.D."/>
            <person name="Konstantinidis K.T."/>
            <person name="Eloe-Fadrosh E.A."/>
            <person name="Kyrpides N.C."/>
            <person name="Woyke T."/>
        </authorList>
    </citation>
    <scope>NUCLEOTIDE SEQUENCE</scope>
    <source>
        <strain evidence="7">GVMAG-M-3300021962-46</strain>
    </source>
</reference>
<dbReference type="EMBL" id="MN739479">
    <property type="protein sequence ID" value="QHT07062.1"/>
    <property type="molecule type" value="Genomic_DNA"/>
</dbReference>
<comment type="similarity">
    <text evidence="2">Belongs to the archaeal/bacterial/fungal opsin family.</text>
</comment>
<protein>
    <submittedName>
        <fullName evidence="7">Uncharacterized protein</fullName>
    </submittedName>
</protein>
<dbReference type="Gene3D" id="1.20.1070.10">
    <property type="entry name" value="Rhodopsin 7-helix transmembrane proteins"/>
    <property type="match status" value="1"/>
</dbReference>
<feature type="transmembrane region" description="Helical" evidence="6">
    <location>
        <begin position="199"/>
        <end position="218"/>
    </location>
</feature>
<evidence type="ECO:0000256" key="4">
    <source>
        <dbReference type="ARBA" id="ARBA00022989"/>
    </source>
</evidence>
<feature type="transmembrane region" description="Helical" evidence="6">
    <location>
        <begin position="77"/>
        <end position="96"/>
    </location>
</feature>
<evidence type="ECO:0000256" key="5">
    <source>
        <dbReference type="ARBA" id="ARBA00023136"/>
    </source>
</evidence>
<organism evidence="7">
    <name type="scientific">viral metagenome</name>
    <dbReference type="NCBI Taxonomy" id="1070528"/>
    <lineage>
        <taxon>unclassified sequences</taxon>
        <taxon>metagenomes</taxon>
        <taxon>organismal metagenomes</taxon>
    </lineage>
</organism>
<feature type="transmembrane region" description="Helical" evidence="6">
    <location>
        <begin position="117"/>
        <end position="135"/>
    </location>
</feature>
<dbReference type="InterPro" id="IPR001425">
    <property type="entry name" value="Arc/bac/fun_rhodopsins"/>
</dbReference>